<protein>
    <submittedName>
        <fullName evidence="7">Winged helix-turn-helix transcriptional regulator</fullName>
    </submittedName>
</protein>
<dbReference type="AlphaFoldDB" id="A0A956RP03"/>
<dbReference type="InterPro" id="IPR036390">
    <property type="entry name" value="WH_DNA-bd_sf"/>
</dbReference>
<reference evidence="7" key="2">
    <citation type="journal article" date="2021" name="Microbiome">
        <title>Successional dynamics and alternative stable states in a saline activated sludge microbial community over 9 years.</title>
        <authorList>
            <person name="Wang Y."/>
            <person name="Ye J."/>
            <person name="Ju F."/>
            <person name="Liu L."/>
            <person name="Boyd J.A."/>
            <person name="Deng Y."/>
            <person name="Parks D.H."/>
            <person name="Jiang X."/>
            <person name="Yin X."/>
            <person name="Woodcroft B.J."/>
            <person name="Tyson G.W."/>
            <person name="Hugenholtz P."/>
            <person name="Polz M.F."/>
            <person name="Zhang T."/>
        </authorList>
    </citation>
    <scope>NUCLEOTIDE SEQUENCE</scope>
    <source>
        <strain evidence="7">HKST-UBA01</strain>
    </source>
</reference>
<evidence type="ECO:0000256" key="3">
    <source>
        <dbReference type="ARBA" id="ARBA00023125"/>
    </source>
</evidence>
<gene>
    <name evidence="7" type="ORF">KC729_01595</name>
</gene>
<evidence type="ECO:0000256" key="5">
    <source>
        <dbReference type="SAM" id="MobiDB-lite"/>
    </source>
</evidence>
<evidence type="ECO:0000259" key="6">
    <source>
        <dbReference type="PROSITE" id="PS50949"/>
    </source>
</evidence>
<dbReference type="GO" id="GO:0003700">
    <property type="term" value="F:DNA-binding transcription factor activity"/>
    <property type="evidence" value="ECO:0007669"/>
    <property type="project" value="InterPro"/>
</dbReference>
<evidence type="ECO:0000313" key="8">
    <source>
        <dbReference type="Proteomes" id="UP000697710"/>
    </source>
</evidence>
<reference evidence="7" key="1">
    <citation type="submission" date="2020-04" db="EMBL/GenBank/DDBJ databases">
        <authorList>
            <person name="Zhang T."/>
        </authorList>
    </citation>
    <scope>NUCLEOTIDE SEQUENCE</scope>
    <source>
        <strain evidence="7">HKST-UBA01</strain>
    </source>
</reference>
<comment type="caution">
    <text evidence="7">The sequence shown here is derived from an EMBL/GenBank/DDBJ whole genome shotgun (WGS) entry which is preliminary data.</text>
</comment>
<keyword evidence="4" id="KW-0804">Transcription</keyword>
<dbReference type="InterPro" id="IPR036388">
    <property type="entry name" value="WH-like_DNA-bd_sf"/>
</dbReference>
<evidence type="ECO:0000256" key="2">
    <source>
        <dbReference type="ARBA" id="ARBA00023015"/>
    </source>
</evidence>
<sequence length="315" mass="35360">MKQEVDPGSPVPLYHQIAEAIRARIERGDLAAGDALEPLREAARSWGVNLHTVRHAYTALARQGLVETRGARGTRVTRSQGRTQRAAREADRQEFASRVLEEARERLGLDAAQLCREIRRVGGGEARRETVHVVECTKWQCQSHAREIATRFDVDAREWSLEREEEPPAGTIIATYFHYNDIRRMWPERLREVTFVTIGPDPRILEEIPDDTTRVLVCERDAVTADTVASDVRALFRSRGCDVEPVVGADPLAWLDARGVGTVVLVAPRVWSSLPPSVRSHPRVLVAAYVFESMDLDRAARMLGWPEHAGVVQQP</sequence>
<dbReference type="GO" id="GO:0003677">
    <property type="term" value="F:DNA binding"/>
    <property type="evidence" value="ECO:0007669"/>
    <property type="project" value="UniProtKB-KW"/>
</dbReference>
<keyword evidence="1" id="KW-0663">Pyridoxal phosphate</keyword>
<accession>A0A956RP03</accession>
<dbReference type="EMBL" id="JAGQHR010000021">
    <property type="protein sequence ID" value="MCA9726344.1"/>
    <property type="molecule type" value="Genomic_DNA"/>
</dbReference>
<evidence type="ECO:0000256" key="4">
    <source>
        <dbReference type="ARBA" id="ARBA00023163"/>
    </source>
</evidence>
<dbReference type="SMART" id="SM00345">
    <property type="entry name" value="HTH_GNTR"/>
    <property type="match status" value="1"/>
</dbReference>
<dbReference type="PROSITE" id="PS50949">
    <property type="entry name" value="HTH_GNTR"/>
    <property type="match status" value="1"/>
</dbReference>
<organism evidence="7 8">
    <name type="scientific">Eiseniibacteriota bacterium</name>
    <dbReference type="NCBI Taxonomy" id="2212470"/>
    <lineage>
        <taxon>Bacteria</taxon>
        <taxon>Candidatus Eiseniibacteriota</taxon>
    </lineage>
</organism>
<name>A0A956RP03_UNCEI</name>
<dbReference type="SUPFAM" id="SSF46785">
    <property type="entry name" value="Winged helix' DNA-binding domain"/>
    <property type="match status" value="1"/>
</dbReference>
<dbReference type="InterPro" id="IPR000524">
    <property type="entry name" value="Tscrpt_reg_HTH_GntR"/>
</dbReference>
<feature type="domain" description="HTH gntR-type" evidence="6">
    <location>
        <begin position="11"/>
        <end position="79"/>
    </location>
</feature>
<proteinExistence type="predicted"/>
<keyword evidence="3" id="KW-0238">DNA-binding</keyword>
<dbReference type="PANTHER" id="PTHR46577:SF1">
    <property type="entry name" value="HTH-TYPE TRANSCRIPTIONAL REGULATORY PROTEIN GABR"/>
    <property type="match status" value="1"/>
</dbReference>
<dbReference type="Proteomes" id="UP000697710">
    <property type="component" value="Unassembled WGS sequence"/>
</dbReference>
<feature type="region of interest" description="Disordered" evidence="5">
    <location>
        <begin position="71"/>
        <end position="90"/>
    </location>
</feature>
<dbReference type="InterPro" id="IPR051446">
    <property type="entry name" value="HTH_trans_reg/aminotransferase"/>
</dbReference>
<dbReference type="Pfam" id="PF00392">
    <property type="entry name" value="GntR"/>
    <property type="match status" value="1"/>
</dbReference>
<dbReference type="Gene3D" id="1.10.10.10">
    <property type="entry name" value="Winged helix-like DNA-binding domain superfamily/Winged helix DNA-binding domain"/>
    <property type="match status" value="1"/>
</dbReference>
<dbReference type="CDD" id="cd07377">
    <property type="entry name" value="WHTH_GntR"/>
    <property type="match status" value="1"/>
</dbReference>
<keyword evidence="2" id="KW-0805">Transcription regulation</keyword>
<dbReference type="PANTHER" id="PTHR46577">
    <property type="entry name" value="HTH-TYPE TRANSCRIPTIONAL REGULATORY PROTEIN GABR"/>
    <property type="match status" value="1"/>
</dbReference>
<evidence type="ECO:0000313" key="7">
    <source>
        <dbReference type="EMBL" id="MCA9726344.1"/>
    </source>
</evidence>
<evidence type="ECO:0000256" key="1">
    <source>
        <dbReference type="ARBA" id="ARBA00022898"/>
    </source>
</evidence>